<sequence>MAVLSSLPVPPRAMASPASALSSNNQDPGLLLDTTLDLLACRTNCQLAYGHLGPPGSPMCSDDMPSHCTPSQSYCCHAAAAWTLVGWLGPGKDANNMLLDATTGATLALLGLQPHCLWASHDWWLHVI</sequence>
<organism evidence="2 3">
    <name type="scientific">Alligator mississippiensis</name>
    <name type="common">American alligator</name>
    <dbReference type="NCBI Taxonomy" id="8496"/>
    <lineage>
        <taxon>Eukaryota</taxon>
        <taxon>Metazoa</taxon>
        <taxon>Chordata</taxon>
        <taxon>Craniata</taxon>
        <taxon>Vertebrata</taxon>
        <taxon>Euteleostomi</taxon>
        <taxon>Archelosauria</taxon>
        <taxon>Archosauria</taxon>
        <taxon>Crocodylia</taxon>
        <taxon>Alligatoridae</taxon>
        <taxon>Alligatorinae</taxon>
        <taxon>Alligator</taxon>
    </lineage>
</organism>
<reference evidence="2 3" key="1">
    <citation type="journal article" date="2012" name="Genome Biol.">
        <title>Sequencing three crocodilian genomes to illuminate the evolution of archosaurs and amniotes.</title>
        <authorList>
            <person name="St John J.A."/>
            <person name="Braun E.L."/>
            <person name="Isberg S.R."/>
            <person name="Miles L.G."/>
            <person name="Chong A.Y."/>
            <person name="Gongora J."/>
            <person name="Dalzell P."/>
            <person name="Moran C."/>
            <person name="Bed'hom B."/>
            <person name="Abzhanov A."/>
            <person name="Burgess S.C."/>
            <person name="Cooksey A.M."/>
            <person name="Castoe T.A."/>
            <person name="Crawford N.G."/>
            <person name="Densmore L.D."/>
            <person name="Drew J.C."/>
            <person name="Edwards S.V."/>
            <person name="Faircloth B.C."/>
            <person name="Fujita M.K."/>
            <person name="Greenwold M.J."/>
            <person name="Hoffmann F.G."/>
            <person name="Howard J.M."/>
            <person name="Iguchi T."/>
            <person name="Janes D.E."/>
            <person name="Khan S.Y."/>
            <person name="Kohno S."/>
            <person name="de Koning A.J."/>
            <person name="Lance S.L."/>
            <person name="McCarthy F.M."/>
            <person name="McCormack J.E."/>
            <person name="Merchant M.E."/>
            <person name="Peterson D.G."/>
            <person name="Pollock D.D."/>
            <person name="Pourmand N."/>
            <person name="Raney B.J."/>
            <person name="Roessler K.A."/>
            <person name="Sanford J.R."/>
            <person name="Sawyer R.H."/>
            <person name="Schmidt C.J."/>
            <person name="Triplett E.W."/>
            <person name="Tuberville T.D."/>
            <person name="Venegas-Anaya M."/>
            <person name="Howard J.T."/>
            <person name="Jarvis E.D."/>
            <person name="Guillette L.J.Jr."/>
            <person name="Glenn T.C."/>
            <person name="Green R.E."/>
            <person name="Ray D.A."/>
        </authorList>
    </citation>
    <scope>NUCLEOTIDE SEQUENCE [LARGE SCALE GENOMIC DNA]</scope>
    <source>
        <strain evidence="2">KSC_2009_1</strain>
    </source>
</reference>
<feature type="region of interest" description="Disordered" evidence="1">
    <location>
        <begin position="1"/>
        <end position="23"/>
    </location>
</feature>
<keyword evidence="3" id="KW-1185">Reference proteome</keyword>
<comment type="caution">
    <text evidence="2">The sequence shown here is derived from an EMBL/GenBank/DDBJ whole genome shotgun (WGS) entry which is preliminary data.</text>
</comment>
<name>A0A151M4W8_ALLMI</name>
<accession>A0A151M4W8</accession>
<evidence type="ECO:0000313" key="2">
    <source>
        <dbReference type="EMBL" id="KYO19569.1"/>
    </source>
</evidence>
<dbReference type="AlphaFoldDB" id="A0A151M4W8"/>
<proteinExistence type="predicted"/>
<dbReference type="Proteomes" id="UP000050525">
    <property type="component" value="Unassembled WGS sequence"/>
</dbReference>
<protein>
    <submittedName>
        <fullName evidence="2">Uncharacterized protein</fullName>
    </submittedName>
</protein>
<evidence type="ECO:0000313" key="3">
    <source>
        <dbReference type="Proteomes" id="UP000050525"/>
    </source>
</evidence>
<evidence type="ECO:0000256" key="1">
    <source>
        <dbReference type="SAM" id="MobiDB-lite"/>
    </source>
</evidence>
<gene>
    <name evidence="2" type="ORF">Y1Q_0007495</name>
</gene>
<dbReference type="EMBL" id="AKHW03006584">
    <property type="protein sequence ID" value="KYO19569.1"/>
    <property type="molecule type" value="Genomic_DNA"/>
</dbReference>